<dbReference type="AlphaFoldDB" id="A0A9W8IDE5"/>
<name>A0A9W8IDE5_9FUNG</name>
<organism evidence="2 3">
    <name type="scientific">Coemansia brasiliensis</name>
    <dbReference type="NCBI Taxonomy" id="2650707"/>
    <lineage>
        <taxon>Eukaryota</taxon>
        <taxon>Fungi</taxon>
        <taxon>Fungi incertae sedis</taxon>
        <taxon>Zoopagomycota</taxon>
        <taxon>Kickxellomycotina</taxon>
        <taxon>Kickxellomycetes</taxon>
        <taxon>Kickxellales</taxon>
        <taxon>Kickxellaceae</taxon>
        <taxon>Coemansia</taxon>
    </lineage>
</organism>
<comment type="caution">
    <text evidence="2">The sequence shown here is derived from an EMBL/GenBank/DDBJ whole genome shotgun (WGS) entry which is preliminary data.</text>
</comment>
<feature type="transmembrane region" description="Helical" evidence="1">
    <location>
        <begin position="162"/>
        <end position="186"/>
    </location>
</feature>
<feature type="transmembrane region" description="Helical" evidence="1">
    <location>
        <begin position="57"/>
        <end position="76"/>
    </location>
</feature>
<reference evidence="2" key="1">
    <citation type="submission" date="2022-07" db="EMBL/GenBank/DDBJ databases">
        <title>Phylogenomic reconstructions and comparative analyses of Kickxellomycotina fungi.</title>
        <authorList>
            <person name="Reynolds N.K."/>
            <person name="Stajich J.E."/>
            <person name="Barry K."/>
            <person name="Grigoriev I.V."/>
            <person name="Crous P."/>
            <person name="Smith M.E."/>
        </authorList>
    </citation>
    <scope>NUCLEOTIDE SEQUENCE</scope>
    <source>
        <strain evidence="2">NRRL 1566</strain>
    </source>
</reference>
<evidence type="ECO:0000313" key="3">
    <source>
        <dbReference type="Proteomes" id="UP001139887"/>
    </source>
</evidence>
<keyword evidence="1" id="KW-0472">Membrane</keyword>
<feature type="transmembrane region" description="Helical" evidence="1">
    <location>
        <begin position="230"/>
        <end position="250"/>
    </location>
</feature>
<feature type="transmembrane region" description="Helical" evidence="1">
    <location>
        <begin position="129"/>
        <end position="150"/>
    </location>
</feature>
<dbReference type="OrthoDB" id="5571578at2759"/>
<dbReference type="EMBL" id="JANBUW010000288">
    <property type="protein sequence ID" value="KAJ2847607.1"/>
    <property type="molecule type" value="Genomic_DNA"/>
</dbReference>
<feature type="transmembrane region" description="Helical" evidence="1">
    <location>
        <begin position="96"/>
        <end position="117"/>
    </location>
</feature>
<sequence length="288" mass="31093">MIEMVGNNTLVYQYTLDNEYPPPMLEYEPVQWIAYLMSAIFPLLAVRVLMVGRAIRAPWLCVAMLAPVLMFIALILRGAMGTTESDAFRMYETQTVLHLSAGFVLNGMLLVIAAKWIEKTRKSVVAQFLMHLALVYAVGAAVCVCVGVPLSFDKHEPRRISGYRLVTAALGVSLGVVVLGATLAAYHTDKRHTGQIAIVAAPAALLTAWMSFELARVSEPMHGTANSSDALFYCLSVLPAAGVLGVWTGMGEEVLGMGYGNGRCCCCGAACAQCEFEGRVQQGLSKYV</sequence>
<dbReference type="Proteomes" id="UP001139887">
    <property type="component" value="Unassembled WGS sequence"/>
</dbReference>
<protein>
    <submittedName>
        <fullName evidence="2">Uncharacterized protein</fullName>
    </submittedName>
</protein>
<proteinExistence type="predicted"/>
<evidence type="ECO:0000313" key="2">
    <source>
        <dbReference type="EMBL" id="KAJ2847607.1"/>
    </source>
</evidence>
<evidence type="ECO:0000256" key="1">
    <source>
        <dbReference type="SAM" id="Phobius"/>
    </source>
</evidence>
<keyword evidence="1" id="KW-0812">Transmembrane</keyword>
<feature type="transmembrane region" description="Helical" evidence="1">
    <location>
        <begin position="32"/>
        <end position="50"/>
    </location>
</feature>
<keyword evidence="1" id="KW-1133">Transmembrane helix</keyword>
<gene>
    <name evidence="2" type="ORF">IWW36_003771</name>
</gene>
<keyword evidence="3" id="KW-1185">Reference proteome</keyword>
<accession>A0A9W8IDE5</accession>